<dbReference type="SUPFAM" id="SSF50729">
    <property type="entry name" value="PH domain-like"/>
    <property type="match status" value="1"/>
</dbReference>
<feature type="compositionally biased region" description="Polar residues" evidence="2">
    <location>
        <begin position="482"/>
        <end position="492"/>
    </location>
</feature>
<protein>
    <recommendedName>
        <fullName evidence="3">PH domain-containing protein</fullName>
    </recommendedName>
</protein>
<sequence length="751" mass="84249">MTESAANLPSQEINMVIPVNASPTDVLAERFASWRKIIRGLNVYFKEVASVNDEVVRHNVRLGHAVSFPFFENGTSDGAEANAHNLNNPENYQTKEMFLDVAEGSIADVPGSIISFHRAQAAAASRTSKELSMNVIPRLEDLRRDLVVKIKEIKSLSSDFKNSVAKEQTQTQKELQQFSDSVEVMSTNPTLLSSKQDPYLLKLGLDRQLSRQINEENYLLEAYQNLQSSGRELEEVVVQEVQQALAVYGKLLGVQGKNLTEISNKIMTGYVAKDAAFEWDAFVKRDPNFVNPSLKSRTLNDVVYPHQNSVLASEIRSGYLERRSKYLKSYSRAWYVLTPAFLHEFKSSDRKKDPTPVMSISLNDCQITEDNRKTSSHKFILQTRQHSNHHHNHKGHNWVFRAESADKLKEWYNDLSKLTSLSSPLQRARSFRGEPQPLVTLQGASSTALDKQRDQQPQQQQQQQQQQQGRPLQQPQQQQQQSTMTSATTVSTIPSTAGHSAVETGHQRNISDLDQQNNVMIASPVPSDTSAVTSNGEPFETSTSPEETTKEETTTEYEDANVGTYDESEERGGPQRGRFPSEVKLDKSQPVDPAKATDSDTLHREANTFIVPADYNTSETAVADDTSVFSYDLNHTHSTYHDDKDFKPVNSDVPVEVERRLTQTSHKMEDPRGIGVARKSTQEEADMESAIQQRRASVKSVERKPSRKPTKSFGTEDLKPLTSSDNQQQPNTGLFFSNGLPETTGGKDQQK</sequence>
<comment type="caution">
    <text evidence="4">The sequence shown here is derived from an EMBL/GenBank/DDBJ whole genome shotgun (WGS) entry which is preliminary data.</text>
</comment>
<feature type="compositionally biased region" description="Low complexity" evidence="2">
    <location>
        <begin position="455"/>
        <end position="481"/>
    </location>
</feature>
<feature type="compositionally biased region" description="Polar residues" evidence="2">
    <location>
        <begin position="721"/>
        <end position="735"/>
    </location>
</feature>
<dbReference type="OrthoDB" id="5598057at2759"/>
<gene>
    <name evidence="4" type="ORF">TRICI_000867</name>
</gene>
<feature type="region of interest" description="Disordered" evidence="2">
    <location>
        <begin position="660"/>
        <end position="751"/>
    </location>
</feature>
<dbReference type="Gene3D" id="2.30.29.30">
    <property type="entry name" value="Pleckstrin-homology domain (PH domain)/Phosphotyrosine-binding domain (PTB)"/>
    <property type="match status" value="1"/>
</dbReference>
<dbReference type="Pfam" id="PF20400">
    <property type="entry name" value="BAR_4"/>
    <property type="match status" value="1"/>
</dbReference>
<feature type="compositionally biased region" description="Basic and acidic residues" evidence="2">
    <location>
        <begin position="660"/>
        <end position="672"/>
    </location>
</feature>
<feature type="compositionally biased region" description="Polar residues" evidence="2">
    <location>
        <begin position="523"/>
        <end position="536"/>
    </location>
</feature>
<dbReference type="PANTHER" id="PTHR31941:SF16">
    <property type="entry name" value="PHOSPHATIDYLINOSITOL 4,5-BISPHOSPHATE-BINDING PROTEIN SLM1-RELATED"/>
    <property type="match status" value="1"/>
</dbReference>
<evidence type="ECO:0000259" key="3">
    <source>
        <dbReference type="PROSITE" id="PS50003"/>
    </source>
</evidence>
<evidence type="ECO:0000313" key="5">
    <source>
        <dbReference type="Proteomes" id="UP000761534"/>
    </source>
</evidence>
<name>A0A642VB73_9ASCO</name>
<accession>A0A642VB73</accession>
<dbReference type="InterPro" id="IPR011993">
    <property type="entry name" value="PH-like_dom_sf"/>
</dbReference>
<dbReference type="EMBL" id="SWFS01000075">
    <property type="protein sequence ID" value="KAA8916969.1"/>
    <property type="molecule type" value="Genomic_DNA"/>
</dbReference>
<feature type="region of interest" description="Disordered" evidence="2">
    <location>
        <begin position="523"/>
        <end position="601"/>
    </location>
</feature>
<dbReference type="CDD" id="cd13311">
    <property type="entry name" value="PH_Slm1"/>
    <property type="match status" value="1"/>
</dbReference>
<dbReference type="AlphaFoldDB" id="A0A642VB73"/>
<dbReference type="Pfam" id="PF20399">
    <property type="entry name" value="PH_20"/>
    <property type="match status" value="1"/>
</dbReference>
<organism evidence="4 5">
    <name type="scientific">Trichomonascus ciferrii</name>
    <dbReference type="NCBI Taxonomy" id="44093"/>
    <lineage>
        <taxon>Eukaryota</taxon>
        <taxon>Fungi</taxon>
        <taxon>Dikarya</taxon>
        <taxon>Ascomycota</taxon>
        <taxon>Saccharomycotina</taxon>
        <taxon>Dipodascomycetes</taxon>
        <taxon>Dipodascales</taxon>
        <taxon>Trichomonascaceae</taxon>
        <taxon>Trichomonascus</taxon>
        <taxon>Trichomonascus ciferrii complex</taxon>
    </lineage>
</organism>
<feature type="compositionally biased region" description="Low complexity" evidence="2">
    <location>
        <begin position="537"/>
        <end position="546"/>
    </location>
</feature>
<proteinExistence type="predicted"/>
<dbReference type="Proteomes" id="UP000761534">
    <property type="component" value="Unassembled WGS sequence"/>
</dbReference>
<dbReference type="PROSITE" id="PS50003">
    <property type="entry name" value="PH_DOMAIN"/>
    <property type="match status" value="1"/>
</dbReference>
<keyword evidence="1" id="KW-0597">Phosphoprotein</keyword>
<dbReference type="InterPro" id="IPR046868">
    <property type="entry name" value="BAR_4"/>
</dbReference>
<keyword evidence="5" id="KW-1185">Reference proteome</keyword>
<feature type="region of interest" description="Disordered" evidence="2">
    <location>
        <begin position="422"/>
        <end position="492"/>
    </location>
</feature>
<dbReference type="FunFam" id="2.30.29.30:FF:000328">
    <property type="entry name" value="Phosphatidylinositol 4,5-bisphosphate-binding protein SLM1"/>
    <property type="match status" value="1"/>
</dbReference>
<dbReference type="InterPro" id="IPR001849">
    <property type="entry name" value="PH_domain"/>
</dbReference>
<dbReference type="SMART" id="SM00233">
    <property type="entry name" value="PH"/>
    <property type="match status" value="1"/>
</dbReference>
<feature type="compositionally biased region" description="Basic and acidic residues" evidence="2">
    <location>
        <begin position="579"/>
        <end position="601"/>
    </location>
</feature>
<reference evidence="4" key="1">
    <citation type="journal article" date="2019" name="G3 (Bethesda)">
        <title>Genome Assemblies of Two Rare Opportunistic Yeast Pathogens: Diutina rugosa (syn. Candida rugosa) and Trichomonascus ciferrii (syn. Candida ciferrii).</title>
        <authorList>
            <person name="Mixao V."/>
            <person name="Saus E."/>
            <person name="Hansen A.P."/>
            <person name="Lass-Florl C."/>
            <person name="Gabaldon T."/>
        </authorList>
    </citation>
    <scope>NUCLEOTIDE SEQUENCE</scope>
    <source>
        <strain evidence="4">CBS 4856</strain>
    </source>
</reference>
<dbReference type="VEuPathDB" id="FungiDB:TRICI_000867"/>
<evidence type="ECO:0000256" key="1">
    <source>
        <dbReference type="ARBA" id="ARBA00022553"/>
    </source>
</evidence>
<evidence type="ECO:0000313" key="4">
    <source>
        <dbReference type="EMBL" id="KAA8916969.1"/>
    </source>
</evidence>
<dbReference type="PANTHER" id="PTHR31941">
    <property type="entry name" value="CYTOSKELETAL SIGNALING PROTEIN SLM1"/>
    <property type="match status" value="1"/>
</dbReference>
<dbReference type="InterPro" id="IPR046869">
    <property type="entry name" value="SLM1/RGC1-like_PH"/>
</dbReference>
<evidence type="ECO:0000256" key="2">
    <source>
        <dbReference type="SAM" id="MobiDB-lite"/>
    </source>
</evidence>
<feature type="domain" description="PH" evidence="3">
    <location>
        <begin position="313"/>
        <end position="420"/>
    </location>
</feature>
<dbReference type="InterPro" id="IPR043453">
    <property type="entry name" value="Slm1_PH"/>
</dbReference>